<dbReference type="InterPro" id="IPR015422">
    <property type="entry name" value="PyrdxlP-dep_Trfase_small"/>
</dbReference>
<dbReference type="PANTHER" id="PTHR43686">
    <property type="entry name" value="SULFURTRANSFERASE-RELATED"/>
    <property type="match status" value="1"/>
</dbReference>
<reference evidence="3" key="1">
    <citation type="journal article" date="2019" name="Int. J. Syst. Evol. Microbiol.">
        <title>The Global Catalogue of Microorganisms (GCM) 10K type strain sequencing project: providing services to taxonomists for standard genome sequencing and annotation.</title>
        <authorList>
            <consortium name="The Broad Institute Genomics Platform"/>
            <consortium name="The Broad Institute Genome Sequencing Center for Infectious Disease"/>
            <person name="Wu L."/>
            <person name="Ma J."/>
        </authorList>
    </citation>
    <scope>NUCLEOTIDE SEQUENCE [LARGE SCALE GENOMIC DNA]</scope>
    <source>
        <strain evidence="3">JCM 17687</strain>
    </source>
</reference>
<organism evidence="2 3">
    <name type="scientific">Terrabacter aeriphilus</name>
    <dbReference type="NCBI Taxonomy" id="515662"/>
    <lineage>
        <taxon>Bacteria</taxon>
        <taxon>Bacillati</taxon>
        <taxon>Actinomycetota</taxon>
        <taxon>Actinomycetes</taxon>
        <taxon>Micrococcales</taxon>
        <taxon>Intrasporangiaceae</taxon>
        <taxon>Terrabacter</taxon>
    </lineage>
</organism>
<keyword evidence="3" id="KW-1185">Reference proteome</keyword>
<feature type="domain" description="Aminotransferase class V" evidence="1">
    <location>
        <begin position="57"/>
        <end position="420"/>
    </location>
</feature>
<keyword evidence="2" id="KW-0808">Transferase</keyword>
<dbReference type="Proteomes" id="UP001500427">
    <property type="component" value="Unassembled WGS sequence"/>
</dbReference>
<protein>
    <submittedName>
        <fullName evidence="2">Aminotransferase class V-fold PLP-dependent enzyme</fullName>
    </submittedName>
</protein>
<dbReference type="EMBL" id="BAABIW010000014">
    <property type="protein sequence ID" value="GAA5027241.1"/>
    <property type="molecule type" value="Genomic_DNA"/>
</dbReference>
<dbReference type="GO" id="GO:0008483">
    <property type="term" value="F:transaminase activity"/>
    <property type="evidence" value="ECO:0007669"/>
    <property type="project" value="UniProtKB-KW"/>
</dbReference>
<dbReference type="PANTHER" id="PTHR43686:SF1">
    <property type="entry name" value="AMINOTRAN_5 DOMAIN-CONTAINING PROTEIN"/>
    <property type="match status" value="1"/>
</dbReference>
<evidence type="ECO:0000313" key="2">
    <source>
        <dbReference type="EMBL" id="GAA5027241.1"/>
    </source>
</evidence>
<dbReference type="Gene3D" id="3.40.640.10">
    <property type="entry name" value="Type I PLP-dependent aspartate aminotransferase-like (Major domain)"/>
    <property type="match status" value="1"/>
</dbReference>
<dbReference type="InterPro" id="IPR015424">
    <property type="entry name" value="PyrdxlP-dep_Trfase"/>
</dbReference>
<proteinExistence type="predicted"/>
<evidence type="ECO:0000313" key="3">
    <source>
        <dbReference type="Proteomes" id="UP001500427"/>
    </source>
</evidence>
<sequence>MRYVLRMSAPSSDLLATIRASVIGDDQVMHGPYGPRRVTYADYTASGRGLGFIEDFIRDEVLPRYANTHTESSGTGLQTTRLREDARRTIRDAVGGDDETVVVFAGSGCTGAIDKLVGILGLRVPSTFEDRWHASRLVPRDERPVVFIGPYEHHSNEVMWRECVADVVVIPQDLDGHVDLDVLRRRLAEHAHRPLLIGSFSAASNVTGIVTDTDAISSLLHEFGALAFWDFAAAGPYVEIEMYGRGGRGVAEPTAYKDAVFLSPHKFIGGPSTPGVLVVRRELMTNRVPDVPGGGTVAYVNPAGHDYLTDPAHREEGGTPAIIESIRAGLVFKLKEAVGTPTIRAHEDRFLRRAVEAWSEEPAIEILGNLDAERLSIVSFVVRSDGGRHLHHNFVVAVLNDLFGIQARGGCSCAGPYGHHLLGIDLERSHEFEREIGRGCEGIKPGWVRVNFNYFISDVVADYVIEAVRLVAREGWRLLGDYTFEPASGLWRHRNGPVEPPLRLDDVSFSGGRLTHPARTEVAGEEVLAEHLAEGRAVLAAATRERCDAAHVNADFDHLRWFELPAASLSR</sequence>
<keyword evidence="2" id="KW-0032">Aminotransferase</keyword>
<dbReference type="SUPFAM" id="SSF53383">
    <property type="entry name" value="PLP-dependent transferases"/>
    <property type="match status" value="1"/>
</dbReference>
<dbReference type="InterPro" id="IPR000192">
    <property type="entry name" value="Aminotrans_V_dom"/>
</dbReference>
<dbReference type="InterPro" id="IPR015421">
    <property type="entry name" value="PyrdxlP-dep_Trfase_major"/>
</dbReference>
<dbReference type="Gene3D" id="3.90.1150.10">
    <property type="entry name" value="Aspartate Aminotransferase, domain 1"/>
    <property type="match status" value="1"/>
</dbReference>
<gene>
    <name evidence="2" type="ORF">GCM10023258_21820</name>
</gene>
<name>A0ABP9JBW2_9MICO</name>
<accession>A0ABP9JBW2</accession>
<comment type="caution">
    <text evidence="2">The sequence shown here is derived from an EMBL/GenBank/DDBJ whole genome shotgun (WGS) entry which is preliminary data.</text>
</comment>
<evidence type="ECO:0000259" key="1">
    <source>
        <dbReference type="Pfam" id="PF00266"/>
    </source>
</evidence>
<dbReference type="Pfam" id="PF00266">
    <property type="entry name" value="Aminotran_5"/>
    <property type="match status" value="1"/>
</dbReference>